<keyword evidence="2" id="KW-0472">Membrane</keyword>
<feature type="domain" description="SCP2" evidence="3">
    <location>
        <begin position="26"/>
        <end position="123"/>
    </location>
</feature>
<sequence>MTGREENAQHSGTLSYFWLNSLESLLNSFLELDPEHRQHIAPLDGMVVRVKTFSPYMVFYLQFSSDRIEVSPRAPGEVQIRMSGRVRDLVWTFLGLEDEQRMEDKGHLNLWGDTEITNNLRLLMQEFNVRSAAGLWLKSHWPLNQLWQKLSQQDLTWLQDLQPLPELIRETREEVSELRREVLSHKHQLDTITEQLQTQLSYIRFMMVVLLLTLGGGIGAWVVYALS</sequence>
<dbReference type="InterPro" id="IPR003033">
    <property type="entry name" value="SCP2_sterol-bd_dom"/>
</dbReference>
<comment type="caution">
    <text evidence="4">The sequence shown here is derived from an EMBL/GenBank/DDBJ whole genome shotgun (WGS) entry which is preliminary data.</text>
</comment>
<dbReference type="EMBL" id="SHKX01000015">
    <property type="protein sequence ID" value="RZU37082.1"/>
    <property type="molecule type" value="Genomic_DNA"/>
</dbReference>
<dbReference type="Pfam" id="PF02036">
    <property type="entry name" value="SCP2"/>
    <property type="match status" value="1"/>
</dbReference>
<name>A0A4Q7YHR1_9GAMM</name>
<evidence type="ECO:0000256" key="2">
    <source>
        <dbReference type="SAM" id="Phobius"/>
    </source>
</evidence>
<keyword evidence="2" id="KW-1133">Transmembrane helix</keyword>
<evidence type="ECO:0000313" key="5">
    <source>
        <dbReference type="Proteomes" id="UP000292423"/>
    </source>
</evidence>
<dbReference type="AlphaFoldDB" id="A0A4Q7YHR1"/>
<feature type="coiled-coil region" evidence="1">
    <location>
        <begin position="168"/>
        <end position="195"/>
    </location>
</feature>
<feature type="transmembrane region" description="Helical" evidence="2">
    <location>
        <begin position="202"/>
        <end position="226"/>
    </location>
</feature>
<organism evidence="4 5">
    <name type="scientific">Fluviicoccus keumensis</name>
    <dbReference type="NCBI Taxonomy" id="1435465"/>
    <lineage>
        <taxon>Bacteria</taxon>
        <taxon>Pseudomonadati</taxon>
        <taxon>Pseudomonadota</taxon>
        <taxon>Gammaproteobacteria</taxon>
        <taxon>Moraxellales</taxon>
        <taxon>Moraxellaceae</taxon>
        <taxon>Fluviicoccus</taxon>
    </lineage>
</organism>
<proteinExistence type="predicted"/>
<evidence type="ECO:0000313" key="4">
    <source>
        <dbReference type="EMBL" id="RZU37082.1"/>
    </source>
</evidence>
<dbReference type="OrthoDB" id="6717428at2"/>
<dbReference type="RefSeq" id="WP_130415167.1">
    <property type="nucleotide sequence ID" value="NZ_SHKX01000015.1"/>
</dbReference>
<keyword evidence="5" id="KW-1185">Reference proteome</keyword>
<dbReference type="Proteomes" id="UP000292423">
    <property type="component" value="Unassembled WGS sequence"/>
</dbReference>
<accession>A0A4Q7YHR1</accession>
<keyword evidence="1" id="KW-0175">Coiled coil</keyword>
<keyword evidence="2" id="KW-0812">Transmembrane</keyword>
<reference evidence="4 5" key="1">
    <citation type="submission" date="2019-02" db="EMBL/GenBank/DDBJ databases">
        <title>Genomic Encyclopedia of Type Strains, Phase IV (KMG-IV): sequencing the most valuable type-strain genomes for metagenomic binning, comparative biology and taxonomic classification.</title>
        <authorList>
            <person name="Goeker M."/>
        </authorList>
    </citation>
    <scope>NUCLEOTIDE SEQUENCE [LARGE SCALE GENOMIC DNA]</scope>
    <source>
        <strain evidence="4 5">DSM 105135</strain>
    </source>
</reference>
<gene>
    <name evidence="4" type="ORF">EV700_2951</name>
</gene>
<protein>
    <submittedName>
        <fullName evidence="4">SCP-2 sterol transfer family protein</fullName>
    </submittedName>
</protein>
<evidence type="ECO:0000256" key="1">
    <source>
        <dbReference type="SAM" id="Coils"/>
    </source>
</evidence>
<evidence type="ECO:0000259" key="3">
    <source>
        <dbReference type="Pfam" id="PF02036"/>
    </source>
</evidence>